<dbReference type="InterPro" id="IPR036135">
    <property type="entry name" value="MoeA_linker/N_sf"/>
</dbReference>
<dbReference type="RefSeq" id="WP_121442889.1">
    <property type="nucleotide sequence ID" value="NZ_RCDA01000004.1"/>
</dbReference>
<dbReference type="UniPathway" id="UPA00344"/>
<evidence type="ECO:0000256" key="3">
    <source>
        <dbReference type="ARBA" id="ARBA00010763"/>
    </source>
</evidence>
<organism evidence="10 11">
    <name type="scientific">Alkalispirillum mobile</name>
    <dbReference type="NCBI Taxonomy" id="85925"/>
    <lineage>
        <taxon>Bacteria</taxon>
        <taxon>Pseudomonadati</taxon>
        <taxon>Pseudomonadota</taxon>
        <taxon>Gammaproteobacteria</taxon>
        <taxon>Chromatiales</taxon>
        <taxon>Ectothiorhodospiraceae</taxon>
        <taxon>Alkalispirillum</taxon>
    </lineage>
</organism>
<comment type="similarity">
    <text evidence="3 6">Belongs to the MoeA family.</text>
</comment>
<dbReference type="Pfam" id="PF00994">
    <property type="entry name" value="MoCF_biosynth"/>
    <property type="match status" value="1"/>
</dbReference>
<gene>
    <name evidence="10" type="ORF">DFR31_2370</name>
</gene>
<dbReference type="InterPro" id="IPR005110">
    <property type="entry name" value="MoeA_linker/N"/>
</dbReference>
<comment type="catalytic activity">
    <reaction evidence="5">
        <text>adenylyl-molybdopterin + molybdate = Mo-molybdopterin + AMP + H(+)</text>
        <dbReference type="Rhea" id="RHEA:35047"/>
        <dbReference type="ChEBI" id="CHEBI:15378"/>
        <dbReference type="ChEBI" id="CHEBI:36264"/>
        <dbReference type="ChEBI" id="CHEBI:62727"/>
        <dbReference type="ChEBI" id="CHEBI:71302"/>
        <dbReference type="ChEBI" id="CHEBI:456215"/>
        <dbReference type="EC" id="2.10.1.1"/>
    </reaction>
</comment>
<dbReference type="Proteomes" id="UP000275461">
    <property type="component" value="Unassembled WGS sequence"/>
</dbReference>
<name>A0A498BXF6_9GAMM</name>
<keyword evidence="6" id="KW-0808">Transferase</keyword>
<keyword evidence="6" id="KW-0479">Metal-binding</keyword>
<dbReference type="Gene3D" id="2.40.340.10">
    <property type="entry name" value="MoeA, C-terminal, domain IV"/>
    <property type="match status" value="1"/>
</dbReference>
<comment type="cofactor">
    <cofactor evidence="6">
        <name>Mg(2+)</name>
        <dbReference type="ChEBI" id="CHEBI:18420"/>
    </cofactor>
</comment>
<dbReference type="Pfam" id="PF03453">
    <property type="entry name" value="MoeA_N"/>
    <property type="match status" value="1"/>
</dbReference>
<dbReference type="PANTHER" id="PTHR10192">
    <property type="entry name" value="MOLYBDOPTERIN BIOSYNTHESIS PROTEIN"/>
    <property type="match status" value="1"/>
</dbReference>
<evidence type="ECO:0000256" key="4">
    <source>
        <dbReference type="ARBA" id="ARBA00023150"/>
    </source>
</evidence>
<comment type="caution">
    <text evidence="10">The sequence shown here is derived from an EMBL/GenBank/DDBJ whole genome shotgun (WGS) entry which is preliminary data.</text>
</comment>
<dbReference type="Gene3D" id="2.170.190.11">
    <property type="entry name" value="Molybdopterin biosynthesis moea protein, domain 3"/>
    <property type="match status" value="1"/>
</dbReference>
<evidence type="ECO:0000259" key="8">
    <source>
        <dbReference type="Pfam" id="PF03453"/>
    </source>
</evidence>
<dbReference type="InterPro" id="IPR036688">
    <property type="entry name" value="MoeA_C_domain_IV_sf"/>
</dbReference>
<dbReference type="GO" id="GO:0061599">
    <property type="term" value="F:molybdopterin molybdotransferase activity"/>
    <property type="evidence" value="ECO:0007669"/>
    <property type="project" value="UniProtKB-UniRule"/>
</dbReference>
<feature type="domain" description="MoaB/Mog" evidence="7">
    <location>
        <begin position="185"/>
        <end position="297"/>
    </location>
</feature>
<dbReference type="InterPro" id="IPR038987">
    <property type="entry name" value="MoeA-like"/>
</dbReference>
<keyword evidence="11" id="KW-1185">Reference proteome</keyword>
<evidence type="ECO:0000313" key="10">
    <source>
        <dbReference type="EMBL" id="RLK47056.1"/>
    </source>
</evidence>
<dbReference type="GO" id="GO:0006777">
    <property type="term" value="P:Mo-molybdopterin cofactor biosynthetic process"/>
    <property type="evidence" value="ECO:0007669"/>
    <property type="project" value="UniProtKB-UniRule"/>
</dbReference>
<protein>
    <recommendedName>
        <fullName evidence="6">Molybdopterin molybdenumtransferase</fullName>
        <ecNumber evidence="6">2.10.1.1</ecNumber>
    </recommendedName>
</protein>
<evidence type="ECO:0000256" key="1">
    <source>
        <dbReference type="ARBA" id="ARBA00002901"/>
    </source>
</evidence>
<dbReference type="SUPFAM" id="SSF53218">
    <property type="entry name" value="Molybdenum cofactor biosynthesis proteins"/>
    <property type="match status" value="1"/>
</dbReference>
<keyword evidence="6" id="KW-0500">Molybdenum</keyword>
<dbReference type="InterPro" id="IPR036425">
    <property type="entry name" value="MoaB/Mog-like_dom_sf"/>
</dbReference>
<comment type="pathway">
    <text evidence="2 6">Cofactor biosynthesis; molybdopterin biosynthesis.</text>
</comment>
<keyword evidence="4 6" id="KW-0501">Molybdenum cofactor biosynthesis</keyword>
<dbReference type="SUPFAM" id="SSF63882">
    <property type="entry name" value="MoeA N-terminal region -like"/>
    <property type="match status" value="1"/>
</dbReference>
<dbReference type="Pfam" id="PF03454">
    <property type="entry name" value="MoeA_C"/>
    <property type="match status" value="1"/>
</dbReference>
<feature type="domain" description="MoeA N-terminal and linker" evidence="8">
    <location>
        <begin position="13"/>
        <end position="159"/>
    </location>
</feature>
<dbReference type="InterPro" id="IPR001453">
    <property type="entry name" value="MoaB/Mog_dom"/>
</dbReference>
<sequence length="378" mass="38727">MHTTLRGFTRFTPVATALAALRQACGERSPAEVSVPLAHALGRRAAKSVCNARPCPPTPAARYDGWATSAECTAGASPYNPMALGGQPVESGRSLPPASNVVIPLSALDWEGPTPWVQQEFAPGEGVIPAGGWLGEDAPLVQTGERLNGRHLALLHASGRDEIPVLPPLRVTLLPGSGVAAAGLAWMAARLTAHPDVHLEQAKVPHDEGRHYSDALRTAAPDSDLMVILGGSGWGASDHAAGALIAAGTCACHGLALQPGESAGVGHVGDTPVILCPGAPLAALAVEAVLIRPALAHLAGAPVPGPDRTVRLTGKITASVGVTTYTRLRITGDQATPLPTDHGLRLGSLADSNGYTVIPAESEGYSAGHTLTVFRDEV</sequence>
<dbReference type="SUPFAM" id="SSF63867">
    <property type="entry name" value="MoeA C-terminal domain-like"/>
    <property type="match status" value="1"/>
</dbReference>
<dbReference type="InterPro" id="IPR005111">
    <property type="entry name" value="MoeA_C_domain_IV"/>
</dbReference>
<proteinExistence type="inferred from homology"/>
<dbReference type="AlphaFoldDB" id="A0A498BXF6"/>
<dbReference type="GO" id="GO:0046872">
    <property type="term" value="F:metal ion binding"/>
    <property type="evidence" value="ECO:0007669"/>
    <property type="project" value="UniProtKB-UniRule"/>
</dbReference>
<dbReference type="Gene3D" id="3.40.980.10">
    <property type="entry name" value="MoaB/Mog-like domain"/>
    <property type="match status" value="1"/>
</dbReference>
<dbReference type="EC" id="2.10.1.1" evidence="6"/>
<evidence type="ECO:0000256" key="2">
    <source>
        <dbReference type="ARBA" id="ARBA00005046"/>
    </source>
</evidence>
<dbReference type="EMBL" id="RCDA01000004">
    <property type="protein sequence ID" value="RLK47056.1"/>
    <property type="molecule type" value="Genomic_DNA"/>
</dbReference>
<evidence type="ECO:0000259" key="9">
    <source>
        <dbReference type="Pfam" id="PF03454"/>
    </source>
</evidence>
<dbReference type="PANTHER" id="PTHR10192:SF19">
    <property type="entry name" value="MOLYBDOPTERIN BIOSYNTHESIS PROTEIN MJ0666-RELATED"/>
    <property type="match status" value="1"/>
</dbReference>
<comment type="function">
    <text evidence="1 6">Catalyzes the insertion of molybdate into adenylated molybdopterin with the concomitant release of AMP.</text>
</comment>
<evidence type="ECO:0000259" key="7">
    <source>
        <dbReference type="Pfam" id="PF00994"/>
    </source>
</evidence>
<keyword evidence="6" id="KW-0460">Magnesium</keyword>
<evidence type="ECO:0000256" key="6">
    <source>
        <dbReference type="RuleBase" id="RU365090"/>
    </source>
</evidence>
<accession>A0A498BXF6</accession>
<evidence type="ECO:0000313" key="11">
    <source>
        <dbReference type="Proteomes" id="UP000275461"/>
    </source>
</evidence>
<dbReference type="GO" id="GO:0005737">
    <property type="term" value="C:cytoplasm"/>
    <property type="evidence" value="ECO:0007669"/>
    <property type="project" value="TreeGrafter"/>
</dbReference>
<dbReference type="Gene3D" id="3.90.105.10">
    <property type="entry name" value="Molybdopterin biosynthesis moea protein, domain 2"/>
    <property type="match status" value="1"/>
</dbReference>
<reference evidence="10 11" key="1">
    <citation type="submission" date="2018-10" db="EMBL/GenBank/DDBJ databases">
        <title>Genomic Encyclopedia of Type Strains, Phase IV (KMG-IV): sequencing the most valuable type-strain genomes for metagenomic binning, comparative biology and taxonomic classification.</title>
        <authorList>
            <person name="Goeker M."/>
        </authorList>
    </citation>
    <scope>NUCLEOTIDE SEQUENCE [LARGE SCALE GENOMIC DNA]</scope>
    <source>
        <strain evidence="10 11">DSM 12769</strain>
    </source>
</reference>
<evidence type="ECO:0000256" key="5">
    <source>
        <dbReference type="ARBA" id="ARBA00047317"/>
    </source>
</evidence>
<feature type="domain" description="MoeA C-terminal" evidence="9">
    <location>
        <begin position="310"/>
        <end position="373"/>
    </location>
</feature>